<evidence type="ECO:0000313" key="3">
    <source>
        <dbReference type="Proteomes" id="UP000004206"/>
    </source>
</evidence>
<feature type="signal peptide" evidence="1">
    <location>
        <begin position="1"/>
        <end position="27"/>
    </location>
</feature>
<accession>D3MQS4</accession>
<keyword evidence="1" id="KW-0732">Signal</keyword>
<dbReference type="Proteomes" id="UP000004206">
    <property type="component" value="Unassembled WGS sequence"/>
</dbReference>
<evidence type="ECO:0000313" key="2">
    <source>
        <dbReference type="EMBL" id="EFD05472.1"/>
    </source>
</evidence>
<feature type="chain" id="PRO_5003047360" description="Lipoprotein" evidence="1">
    <location>
        <begin position="28"/>
        <end position="178"/>
    </location>
</feature>
<proteinExistence type="predicted"/>
<evidence type="ECO:0000256" key="1">
    <source>
        <dbReference type="SAM" id="SignalP"/>
    </source>
</evidence>
<dbReference type="GeneID" id="79842314"/>
<organism evidence="2 3">
    <name type="scientific">Peptostreptococcus anaerobius 653-L</name>
    <dbReference type="NCBI Taxonomy" id="596329"/>
    <lineage>
        <taxon>Bacteria</taxon>
        <taxon>Bacillati</taxon>
        <taxon>Bacillota</taxon>
        <taxon>Clostridia</taxon>
        <taxon>Peptostreptococcales</taxon>
        <taxon>Peptostreptococcaceae</taxon>
        <taxon>Peptostreptococcus</taxon>
    </lineage>
</organism>
<gene>
    <name evidence="2" type="ORF">HMPREF0631_0141</name>
</gene>
<comment type="caution">
    <text evidence="2">The sequence shown here is derived from an EMBL/GenBank/DDBJ whole genome shotgun (WGS) entry which is preliminary data.</text>
</comment>
<protein>
    <recommendedName>
        <fullName evidence="4">Lipoprotein</fullName>
    </recommendedName>
</protein>
<dbReference type="RefSeq" id="WP_002843190.1">
    <property type="nucleotide sequence ID" value="NZ_ADJN01000018.1"/>
</dbReference>
<sequence length="178" mass="19560">MNKKISILLAATMLSVNVLNYACLSHADEINTSNAIVTDVEDVGAITPSRVGGSDSPSGAWQLKTTTVTKFTRVSQIDAAIRYNQAILDKVNRRDPYVTFAGIASELLVATPPGFAAYTLINIYNLVNTLPGFEYKTVERSLSVLKSARKRLVKDGAANVKTKVYYRPINNVHMLIFY</sequence>
<dbReference type="EMBL" id="ADJN01000018">
    <property type="protein sequence ID" value="EFD05472.1"/>
    <property type="molecule type" value="Genomic_DNA"/>
</dbReference>
<evidence type="ECO:0008006" key="4">
    <source>
        <dbReference type="Google" id="ProtNLM"/>
    </source>
</evidence>
<keyword evidence="3" id="KW-1185">Reference proteome</keyword>
<dbReference type="AlphaFoldDB" id="D3MQS4"/>
<name>D3MQS4_9FIRM</name>
<reference evidence="2 3" key="1">
    <citation type="submission" date="2010-01" db="EMBL/GenBank/DDBJ databases">
        <authorList>
            <person name="Dodson R."/>
            <person name="Madupu R."/>
            <person name="Durkin A.S."/>
            <person name="Torralba M."/>
            <person name="Methe B."/>
            <person name="Sutton G.G."/>
            <person name="Strausberg R.L."/>
            <person name="Nelson K.E."/>
        </authorList>
    </citation>
    <scope>NUCLEOTIDE SEQUENCE [LARGE SCALE GENOMIC DNA]</scope>
    <source>
        <strain evidence="2 3">653-L</strain>
    </source>
</reference>